<protein>
    <recommendedName>
        <fullName evidence="12">Peroxiredoxin-2</fullName>
        <ecNumber evidence="3">1.11.1.24</ecNumber>
    </recommendedName>
    <alternativeName>
        <fullName evidence="13">Thioredoxin-dependent peroxiredoxin 2</fullName>
    </alternativeName>
</protein>
<comment type="subunit">
    <text evidence="14">Homodimer; disulfide-linked, upon oxidation. 5 homodimers assemble to form a ring-like decamer. Interacts with TIPIN.</text>
</comment>
<dbReference type="PANTHER" id="PTHR10681:SF161">
    <property type="entry name" value="PEROXIREDOXIN-2"/>
    <property type="match status" value="1"/>
</dbReference>
<evidence type="ECO:0000313" key="17">
    <source>
        <dbReference type="Ensembl" id="ENSANAP00000001672.1"/>
    </source>
</evidence>
<name>A0A2K5BZ01_AOTNA</name>
<dbReference type="AlphaFoldDB" id="A0A2K5BZ01"/>
<dbReference type="GO" id="GO:0005829">
    <property type="term" value="C:cytosol"/>
    <property type="evidence" value="ECO:0007669"/>
    <property type="project" value="TreeGrafter"/>
</dbReference>
<keyword evidence="18" id="KW-1185">Reference proteome</keyword>
<dbReference type="GO" id="GO:0045321">
    <property type="term" value="P:leukocyte activation"/>
    <property type="evidence" value="ECO:0007669"/>
    <property type="project" value="TreeGrafter"/>
</dbReference>
<organism evidence="17 18">
    <name type="scientific">Aotus nancymaae</name>
    <name type="common">Ma's night monkey</name>
    <dbReference type="NCBI Taxonomy" id="37293"/>
    <lineage>
        <taxon>Eukaryota</taxon>
        <taxon>Metazoa</taxon>
        <taxon>Chordata</taxon>
        <taxon>Craniata</taxon>
        <taxon>Vertebrata</taxon>
        <taxon>Euteleostomi</taxon>
        <taxon>Mammalia</taxon>
        <taxon>Eutheria</taxon>
        <taxon>Euarchontoglires</taxon>
        <taxon>Primates</taxon>
        <taxon>Haplorrhini</taxon>
        <taxon>Platyrrhini</taxon>
        <taxon>Aotidae</taxon>
        <taxon>Aotus</taxon>
    </lineage>
</organism>
<sequence length="241" mass="26416">MASSWSDARIGKPAPDFKTTAMVDGAFKDVKLSGYKGKYLVLFFYPLDFTFVCPMEIIAFSNQAKDFCKLGCEMLSWINTQPQNEGGLGPLNIPLLADVTRRLSEGYSVLKTHEGTAYRGLVIIDGKDVLCEITVSDLPVGPSVDQALWLVQTIQYMEEPVLREVCPPGWRPGSDTMKPSVDDSKEYFSKHNSAGQRIVSLYPYLGACAVCPPVPPPGCPVLTQERPDLPLHTPQSGTLEG</sequence>
<comment type="similarity">
    <text evidence="2">Belongs to the peroxiredoxin family. AhpC/Prx1 subfamily.</text>
</comment>
<evidence type="ECO:0000256" key="11">
    <source>
        <dbReference type="ARBA" id="ARBA00037127"/>
    </source>
</evidence>
<keyword evidence="6" id="KW-0575">Peroxidase</keyword>
<evidence type="ECO:0000256" key="7">
    <source>
        <dbReference type="ARBA" id="ARBA00022862"/>
    </source>
</evidence>
<dbReference type="InterPro" id="IPR000866">
    <property type="entry name" value="AhpC/TSA"/>
</dbReference>
<evidence type="ECO:0000256" key="4">
    <source>
        <dbReference type="ARBA" id="ARBA00022490"/>
    </source>
</evidence>
<dbReference type="EC" id="1.11.1.24" evidence="3"/>
<dbReference type="PROSITE" id="PS51352">
    <property type="entry name" value="THIOREDOXIN_2"/>
    <property type="match status" value="1"/>
</dbReference>
<evidence type="ECO:0000256" key="6">
    <source>
        <dbReference type="ARBA" id="ARBA00022559"/>
    </source>
</evidence>
<dbReference type="InterPro" id="IPR036249">
    <property type="entry name" value="Thioredoxin-like_sf"/>
</dbReference>
<dbReference type="Pfam" id="PF10417">
    <property type="entry name" value="1-cysPrx_C"/>
    <property type="match status" value="1"/>
</dbReference>
<keyword evidence="7" id="KW-0049">Antioxidant</keyword>
<dbReference type="Ensembl" id="ENSANAT00000015219.1">
    <property type="protein sequence ID" value="ENSANAP00000001672.1"/>
    <property type="gene ID" value="ENSANAG00000014514.1"/>
</dbReference>
<comment type="subcellular location">
    <subcellularLocation>
        <location evidence="1">Cytoplasm</location>
    </subcellularLocation>
</comment>
<keyword evidence="10" id="KW-0676">Redox-active center</keyword>
<evidence type="ECO:0000256" key="5">
    <source>
        <dbReference type="ARBA" id="ARBA00022553"/>
    </source>
</evidence>
<dbReference type="STRING" id="37293.ENSANAP00000001672"/>
<evidence type="ECO:0000256" key="10">
    <source>
        <dbReference type="ARBA" id="ARBA00023284"/>
    </source>
</evidence>
<proteinExistence type="inferred from homology"/>
<evidence type="ECO:0000313" key="18">
    <source>
        <dbReference type="Proteomes" id="UP000233020"/>
    </source>
</evidence>
<dbReference type="SUPFAM" id="SSF52833">
    <property type="entry name" value="Thioredoxin-like"/>
    <property type="match status" value="1"/>
</dbReference>
<keyword evidence="4" id="KW-0963">Cytoplasm</keyword>
<dbReference type="GO" id="GO:0042744">
    <property type="term" value="P:hydrogen peroxide catabolic process"/>
    <property type="evidence" value="ECO:0007669"/>
    <property type="project" value="TreeGrafter"/>
</dbReference>
<evidence type="ECO:0000256" key="13">
    <source>
        <dbReference type="ARBA" id="ARBA00042159"/>
    </source>
</evidence>
<evidence type="ECO:0000256" key="12">
    <source>
        <dbReference type="ARBA" id="ARBA00040770"/>
    </source>
</evidence>
<dbReference type="Gene3D" id="3.40.30.10">
    <property type="entry name" value="Glutaredoxin"/>
    <property type="match status" value="1"/>
</dbReference>
<evidence type="ECO:0000256" key="3">
    <source>
        <dbReference type="ARBA" id="ARBA00013017"/>
    </source>
</evidence>
<dbReference type="InterPro" id="IPR050217">
    <property type="entry name" value="Peroxiredoxin"/>
</dbReference>
<keyword evidence="5" id="KW-0597">Phosphoprotein</keyword>
<dbReference type="InterPro" id="IPR013766">
    <property type="entry name" value="Thioredoxin_domain"/>
</dbReference>
<dbReference type="CDD" id="cd03015">
    <property type="entry name" value="PRX_Typ2cys"/>
    <property type="match status" value="1"/>
</dbReference>
<evidence type="ECO:0000256" key="14">
    <source>
        <dbReference type="ARBA" id="ARBA00046993"/>
    </source>
</evidence>
<evidence type="ECO:0000256" key="15">
    <source>
        <dbReference type="ARBA" id="ARBA00049091"/>
    </source>
</evidence>
<dbReference type="PANTHER" id="PTHR10681">
    <property type="entry name" value="THIOREDOXIN PEROXIDASE"/>
    <property type="match status" value="1"/>
</dbReference>
<comment type="catalytic activity">
    <reaction evidence="15">
        <text>a hydroperoxide + [thioredoxin]-dithiol = an alcohol + [thioredoxin]-disulfide + H2O</text>
        <dbReference type="Rhea" id="RHEA:62620"/>
        <dbReference type="Rhea" id="RHEA-COMP:10698"/>
        <dbReference type="Rhea" id="RHEA-COMP:10700"/>
        <dbReference type="ChEBI" id="CHEBI:15377"/>
        <dbReference type="ChEBI" id="CHEBI:29950"/>
        <dbReference type="ChEBI" id="CHEBI:30879"/>
        <dbReference type="ChEBI" id="CHEBI:35924"/>
        <dbReference type="ChEBI" id="CHEBI:50058"/>
        <dbReference type="EC" id="1.11.1.24"/>
    </reaction>
</comment>
<dbReference type="InterPro" id="IPR019479">
    <property type="entry name" value="Peroxiredoxin_C"/>
</dbReference>
<feature type="domain" description="Thioredoxin" evidence="16">
    <location>
        <begin position="8"/>
        <end position="156"/>
    </location>
</feature>
<dbReference type="GO" id="GO:0008379">
    <property type="term" value="F:thioredoxin peroxidase activity"/>
    <property type="evidence" value="ECO:0007669"/>
    <property type="project" value="TreeGrafter"/>
</dbReference>
<reference evidence="17" key="1">
    <citation type="submission" date="2025-08" db="UniProtKB">
        <authorList>
            <consortium name="Ensembl"/>
        </authorList>
    </citation>
    <scope>IDENTIFICATION</scope>
</reference>
<evidence type="ECO:0000256" key="2">
    <source>
        <dbReference type="ARBA" id="ARBA00009796"/>
    </source>
</evidence>
<dbReference type="GO" id="GO:0045454">
    <property type="term" value="P:cell redox homeostasis"/>
    <property type="evidence" value="ECO:0007669"/>
    <property type="project" value="TreeGrafter"/>
</dbReference>
<dbReference type="Pfam" id="PF00578">
    <property type="entry name" value="AhpC-TSA"/>
    <property type="match status" value="1"/>
</dbReference>
<evidence type="ECO:0000256" key="9">
    <source>
        <dbReference type="ARBA" id="ARBA00023157"/>
    </source>
</evidence>
<comment type="function">
    <text evidence="11">Thiol-specific peroxidase that catalyzes the reduction of hydrogen peroxide and organic hydroperoxides to water and alcohols, respectively. Plays a role in cell protection against oxidative stress by detoxifying peroxides and as sensor of hydrogen peroxide-mediated signaling events. Might participate in the signaling cascades of growth factors and tumor necrosis factor-alpha by regulating the intracellular concentrations of H(2)O(2).</text>
</comment>
<dbReference type="Proteomes" id="UP000233020">
    <property type="component" value="Unplaced"/>
</dbReference>
<keyword evidence="8" id="KW-0560">Oxidoreductase</keyword>
<evidence type="ECO:0000259" key="16">
    <source>
        <dbReference type="PROSITE" id="PS51352"/>
    </source>
</evidence>
<dbReference type="GeneTree" id="ENSGT00940000155828"/>
<reference evidence="17" key="2">
    <citation type="submission" date="2025-09" db="UniProtKB">
        <authorList>
            <consortium name="Ensembl"/>
        </authorList>
    </citation>
    <scope>IDENTIFICATION</scope>
</reference>
<accession>A0A2K5BZ01</accession>
<dbReference type="GO" id="GO:0019430">
    <property type="term" value="P:removal of superoxide radicals"/>
    <property type="evidence" value="ECO:0007669"/>
    <property type="project" value="TreeGrafter"/>
</dbReference>
<keyword evidence="9" id="KW-1015">Disulfide bond</keyword>
<evidence type="ECO:0000256" key="8">
    <source>
        <dbReference type="ARBA" id="ARBA00023002"/>
    </source>
</evidence>
<evidence type="ECO:0000256" key="1">
    <source>
        <dbReference type="ARBA" id="ARBA00004496"/>
    </source>
</evidence>